<reference evidence="7 8" key="1">
    <citation type="submission" date="2016-06" db="EMBL/GenBank/DDBJ databases">
        <authorList>
            <person name="Kjaerup R.B."/>
            <person name="Dalgaard T.S."/>
            <person name="Juul-Madsen H.R."/>
        </authorList>
    </citation>
    <scope>NUCLEOTIDE SEQUENCE [LARGE SCALE GENOMIC DNA]</scope>
    <source>
        <strain evidence="7">2</strain>
    </source>
</reference>
<dbReference type="Gene3D" id="3.30.160.150">
    <property type="entry name" value="Lipoprotein like domain"/>
    <property type="match status" value="1"/>
</dbReference>
<comment type="similarity">
    <text evidence="6">Belongs to the LptE lipoprotein family.</text>
</comment>
<keyword evidence="4 6" id="KW-0998">Cell outer membrane</keyword>
<gene>
    <name evidence="6" type="primary">lptE</name>
    <name evidence="7" type="ORF">PROAA_2120008</name>
</gene>
<sequence>MRSRLRSTLLVLCVAVIAGCGFQLRGSYTLPYESLYVAVPDTSLIGANLKRAIRAADSTRLADSAADAQATFLPTGELREPVILSFSGSGRVREKRLRYRYGYRVVDSKGRNLILPGVIELNRDLTYADSDVLAKTQEEELLWRDMESDLVQQLMRRLAATKPVYPATAK</sequence>
<keyword evidence="3 6" id="KW-0564">Palmitate</keyword>
<keyword evidence="8" id="KW-1185">Reference proteome</keyword>
<dbReference type="PANTHER" id="PTHR38098">
    <property type="entry name" value="LPS-ASSEMBLY LIPOPROTEIN LPTE"/>
    <property type="match status" value="1"/>
</dbReference>
<proteinExistence type="inferred from homology"/>
<evidence type="ECO:0000256" key="1">
    <source>
        <dbReference type="ARBA" id="ARBA00022729"/>
    </source>
</evidence>
<dbReference type="PROSITE" id="PS51257">
    <property type="entry name" value="PROKAR_LIPOPROTEIN"/>
    <property type="match status" value="1"/>
</dbReference>
<dbReference type="GO" id="GO:0009279">
    <property type="term" value="C:cell outer membrane"/>
    <property type="evidence" value="ECO:0007669"/>
    <property type="project" value="UniProtKB-SubCell"/>
</dbReference>
<dbReference type="GO" id="GO:0001530">
    <property type="term" value="F:lipopolysaccharide binding"/>
    <property type="evidence" value="ECO:0007669"/>
    <property type="project" value="TreeGrafter"/>
</dbReference>
<evidence type="ECO:0000256" key="6">
    <source>
        <dbReference type="HAMAP-Rule" id="MF_01186"/>
    </source>
</evidence>
<dbReference type="GO" id="GO:0043165">
    <property type="term" value="P:Gram-negative-bacterium-type cell outer membrane assembly"/>
    <property type="evidence" value="ECO:0007669"/>
    <property type="project" value="UniProtKB-UniRule"/>
</dbReference>
<dbReference type="AlphaFoldDB" id="A0A1A8XQ38"/>
<evidence type="ECO:0000256" key="2">
    <source>
        <dbReference type="ARBA" id="ARBA00023136"/>
    </source>
</evidence>
<dbReference type="Pfam" id="PF04390">
    <property type="entry name" value="LptE"/>
    <property type="match status" value="1"/>
</dbReference>
<accession>A0A1A8XQ38</accession>
<name>A0A1A8XQ38_9RHOO</name>
<comment type="subunit">
    <text evidence="6">Component of the lipopolysaccharide transport and assembly complex. Interacts with LptD.</text>
</comment>
<dbReference type="GO" id="GO:0015920">
    <property type="term" value="P:lipopolysaccharide transport"/>
    <property type="evidence" value="ECO:0007669"/>
    <property type="project" value="TreeGrafter"/>
</dbReference>
<evidence type="ECO:0000256" key="3">
    <source>
        <dbReference type="ARBA" id="ARBA00023139"/>
    </source>
</evidence>
<dbReference type="RefSeq" id="WP_186410812.1">
    <property type="nucleotide sequence ID" value="NZ_FLQY01000127.1"/>
</dbReference>
<dbReference type="InterPro" id="IPR007485">
    <property type="entry name" value="LPS_assembly_LptE"/>
</dbReference>
<dbReference type="EMBL" id="FLQY01000127">
    <property type="protein sequence ID" value="SBT07260.1"/>
    <property type="molecule type" value="Genomic_DNA"/>
</dbReference>
<keyword evidence="1 6" id="KW-0732">Signal</keyword>
<comment type="function">
    <text evidence="6">Together with LptD, is involved in the assembly of lipopolysaccharide (LPS) at the surface of the outer membrane. Required for the proper assembly of LptD. Binds LPS and may serve as the LPS recognition site at the outer membrane.</text>
</comment>
<evidence type="ECO:0000256" key="4">
    <source>
        <dbReference type="ARBA" id="ARBA00023237"/>
    </source>
</evidence>
<evidence type="ECO:0000313" key="7">
    <source>
        <dbReference type="EMBL" id="SBT07260.1"/>
    </source>
</evidence>
<comment type="subcellular location">
    <subcellularLocation>
        <location evidence="6">Cell outer membrane</location>
        <topology evidence="6">Lipid-anchor</topology>
    </subcellularLocation>
</comment>
<organism evidence="7 8">
    <name type="scientific">Candidatus Propionivibrio aalborgensis</name>
    <dbReference type="NCBI Taxonomy" id="1860101"/>
    <lineage>
        <taxon>Bacteria</taxon>
        <taxon>Pseudomonadati</taxon>
        <taxon>Pseudomonadota</taxon>
        <taxon>Betaproteobacteria</taxon>
        <taxon>Rhodocyclales</taxon>
        <taxon>Rhodocyclaceae</taxon>
        <taxon>Propionivibrio</taxon>
    </lineage>
</organism>
<evidence type="ECO:0000313" key="8">
    <source>
        <dbReference type="Proteomes" id="UP000199600"/>
    </source>
</evidence>
<protein>
    <recommendedName>
        <fullName evidence="6">LPS-assembly lipoprotein LptE</fullName>
    </recommendedName>
</protein>
<dbReference type="GO" id="GO:1990351">
    <property type="term" value="C:transporter complex"/>
    <property type="evidence" value="ECO:0007669"/>
    <property type="project" value="TreeGrafter"/>
</dbReference>
<keyword evidence="5 6" id="KW-0449">Lipoprotein</keyword>
<evidence type="ECO:0000256" key="5">
    <source>
        <dbReference type="ARBA" id="ARBA00023288"/>
    </source>
</evidence>
<keyword evidence="2 6" id="KW-0472">Membrane</keyword>
<dbReference type="HAMAP" id="MF_01186">
    <property type="entry name" value="LPS_assembly_LptE"/>
    <property type="match status" value="1"/>
</dbReference>
<dbReference type="Proteomes" id="UP000199600">
    <property type="component" value="Unassembled WGS sequence"/>
</dbReference>
<dbReference type="PANTHER" id="PTHR38098:SF1">
    <property type="entry name" value="LPS-ASSEMBLY LIPOPROTEIN LPTE"/>
    <property type="match status" value="1"/>
</dbReference>